<sequence>MRSAEVNGNLDRTSLHMAEHYDKENRLNGKVRNAGFNVENVLKFQKYDCK</sequence>
<gene>
    <name evidence="1" type="ORF">AALG99_08715</name>
</gene>
<name>A0ABV4DGF0_9FIRM</name>
<proteinExistence type="predicted"/>
<reference evidence="1 2" key="1">
    <citation type="submission" date="2024-03" db="EMBL/GenBank/DDBJ databases">
        <title>Mouse gut bacterial collection (mGBC) of GemPharmatech.</title>
        <authorList>
            <person name="He Y."/>
            <person name="Dong L."/>
            <person name="Wu D."/>
            <person name="Gao X."/>
            <person name="Lin Z."/>
        </authorList>
    </citation>
    <scope>NUCLEOTIDE SEQUENCE [LARGE SCALE GENOMIC DNA]</scope>
    <source>
        <strain evidence="1 2">32-10</strain>
    </source>
</reference>
<evidence type="ECO:0000313" key="2">
    <source>
        <dbReference type="Proteomes" id="UP001565219"/>
    </source>
</evidence>
<dbReference type="EMBL" id="JBCLTR010000008">
    <property type="protein sequence ID" value="MEY8633607.1"/>
    <property type="molecule type" value="Genomic_DNA"/>
</dbReference>
<keyword evidence="2" id="KW-1185">Reference proteome</keyword>
<evidence type="ECO:0000313" key="1">
    <source>
        <dbReference type="EMBL" id="MEY8633607.1"/>
    </source>
</evidence>
<organism evidence="1 2">
    <name type="scientific">Anaerostipes hominis</name>
    <name type="common">ex Lee et al. 2021</name>
    <dbReference type="NCBI Taxonomy" id="2025494"/>
    <lineage>
        <taxon>Bacteria</taxon>
        <taxon>Bacillati</taxon>
        <taxon>Bacillota</taxon>
        <taxon>Clostridia</taxon>
        <taxon>Lachnospirales</taxon>
        <taxon>Lachnospiraceae</taxon>
        <taxon>Anaerostipes</taxon>
    </lineage>
</organism>
<dbReference type="Proteomes" id="UP001565219">
    <property type="component" value="Unassembled WGS sequence"/>
</dbReference>
<accession>A0ABV4DGF0</accession>
<comment type="caution">
    <text evidence="1">The sequence shown here is derived from an EMBL/GenBank/DDBJ whole genome shotgun (WGS) entry which is preliminary data.</text>
</comment>
<protein>
    <submittedName>
        <fullName evidence="1">Uncharacterized protein</fullName>
    </submittedName>
</protein>